<keyword evidence="1" id="KW-1133">Transmembrane helix</keyword>
<name>A0A0A6D7B3_9PSED</name>
<sequence length="161" mass="18230">MYYPREAAKDHLYNRIVMLTVACCVVLLLAAMAHKSGMLYGALSFNGVETRGSVTALEQIPMNANGKVIHYQYTDAQGQPHEGQHADERYVEHTQYEVNGPITLLVSPWMPDKSCIASQLQSYRTSFYIMSGGVLLALLFLLISGRTFWQIQAMKEQDRFY</sequence>
<dbReference type="PATRIC" id="fig|587753.9.peg.2480"/>
<evidence type="ECO:0008006" key="4">
    <source>
        <dbReference type="Google" id="ProtNLM"/>
    </source>
</evidence>
<evidence type="ECO:0000256" key="1">
    <source>
        <dbReference type="SAM" id="Phobius"/>
    </source>
</evidence>
<evidence type="ECO:0000313" key="3">
    <source>
        <dbReference type="Proteomes" id="UP000030564"/>
    </source>
</evidence>
<reference evidence="2 3" key="1">
    <citation type="submission" date="2014-10" db="EMBL/GenBank/DDBJ databases">
        <title>Draft genome sequence of Pseudomonas chlororaphis EA105.</title>
        <authorList>
            <person name="McCully L.M."/>
            <person name="Bitzer A.S."/>
            <person name="Spence C."/>
            <person name="Bais H."/>
            <person name="Silby M.W."/>
        </authorList>
    </citation>
    <scope>NUCLEOTIDE SEQUENCE [LARGE SCALE GENOMIC DNA]</scope>
    <source>
        <strain evidence="2 3">EA105</strain>
    </source>
</reference>
<gene>
    <name evidence="2" type="ORF">NZ35_19250</name>
</gene>
<comment type="caution">
    <text evidence="2">The sequence shown here is derived from an EMBL/GenBank/DDBJ whole genome shotgun (WGS) entry which is preliminary data.</text>
</comment>
<keyword evidence="1" id="KW-0472">Membrane</keyword>
<evidence type="ECO:0000313" key="2">
    <source>
        <dbReference type="EMBL" id="KHA71668.1"/>
    </source>
</evidence>
<dbReference type="Proteomes" id="UP000030564">
    <property type="component" value="Unassembled WGS sequence"/>
</dbReference>
<feature type="transmembrane region" description="Helical" evidence="1">
    <location>
        <begin position="127"/>
        <end position="149"/>
    </location>
</feature>
<dbReference type="OrthoDB" id="6993688at2"/>
<accession>A0A0A6D7B3</accession>
<protein>
    <recommendedName>
        <fullName evidence="4">DUF3592 domain-containing protein</fullName>
    </recommendedName>
</protein>
<feature type="transmembrane region" description="Helical" evidence="1">
    <location>
        <begin position="12"/>
        <end position="33"/>
    </location>
</feature>
<dbReference type="AlphaFoldDB" id="A0A0A6D7B3"/>
<keyword evidence="1" id="KW-0812">Transmembrane</keyword>
<dbReference type="EMBL" id="JSFK01000020">
    <property type="protein sequence ID" value="KHA71668.1"/>
    <property type="molecule type" value="Genomic_DNA"/>
</dbReference>
<organism evidence="2 3">
    <name type="scientific">Pseudomonas chlororaphis</name>
    <dbReference type="NCBI Taxonomy" id="587753"/>
    <lineage>
        <taxon>Bacteria</taxon>
        <taxon>Pseudomonadati</taxon>
        <taxon>Pseudomonadota</taxon>
        <taxon>Gammaproteobacteria</taxon>
        <taxon>Pseudomonadales</taxon>
        <taxon>Pseudomonadaceae</taxon>
        <taxon>Pseudomonas</taxon>
    </lineage>
</organism>
<proteinExistence type="predicted"/>